<protein>
    <recommendedName>
        <fullName evidence="2">DUF4220 domain-containing protein</fullName>
    </recommendedName>
</protein>
<sequence>MIIDLLRRLWSTWEIQVLVLASLFLQILLLTFAGYRKHIVPIRMSQSISYSWCAPLAHIFHWLLWLAYLSADSVAIFAIGYLSNYEQSSDRNAASGFSGQNKTNHLHVFWAPFLILHLGGQDTITALSIEDNELWMRHLLTLVYQVGLTVYVFCKSNAWEGGLWPAVIPMFIAGTVKYFERIWSLQQASMSGLWSSINVPEPNPNHAKMMKEVTSNKASGLPAEIIDVRRQEENIVDLERQTISSISEEKGDALDINEEKGDAMDVNIVLHEAYRLFQMIKGLFVDLDLSRESWEASSRLFRVLKRKEAYKIIEIELSLMYDMLHSKAALLHTWYGCFFRVVTLMCTSTALCVFVVLSKSGFAQNDIVITYVLLGGAIGLEIIAIFCIFVSAWTYGAVKESGLFSIPGVILSLVVRKACLLKRSLWSNQMGQYSLITRSRKEKPCLWRKIITCVGLKEHWYNYRYTTYVPVEEDIKILVFDELKSEINLTLSEHRGQWSLLREGYYYEFCWSIETEFDKSILIWHIATDLLFHKSDKNRGGGRSQRSQIGQHISNYMLFLLITRPFMLPAGIGKIRFEATCVEARTILKKKEMMSENDEAKWRNAILENYTEYDPSILRYHRIMSVILDGCRLAQQLQKEFGDDSDRMWKLINAVWVEMLCFAANNCRGQFHAKQLSKGGEFLTTVWILVAHLGLGDLFKVEMDTRVAKLCVRK</sequence>
<reference evidence="3" key="1">
    <citation type="submission" date="2022-08" db="EMBL/GenBank/DDBJ databases">
        <authorList>
            <person name="Marques A."/>
        </authorList>
    </citation>
    <scope>NUCLEOTIDE SEQUENCE</scope>
    <source>
        <strain evidence="3">RhyPub2mFocal</strain>
        <tissue evidence="3">Leaves</tissue>
    </source>
</reference>
<keyword evidence="1" id="KW-1133">Transmembrane helix</keyword>
<proteinExistence type="predicted"/>
<accession>A0AAV8EVN4</accession>
<keyword evidence="4" id="KW-1185">Reference proteome</keyword>
<dbReference type="PANTHER" id="PTHR31325">
    <property type="entry name" value="OS01G0798800 PROTEIN-RELATED"/>
    <property type="match status" value="1"/>
</dbReference>
<keyword evidence="1" id="KW-0812">Transmembrane</keyword>
<dbReference type="Pfam" id="PF13968">
    <property type="entry name" value="DUF4220"/>
    <property type="match status" value="1"/>
</dbReference>
<evidence type="ECO:0000313" key="3">
    <source>
        <dbReference type="EMBL" id="KAJ4782102.1"/>
    </source>
</evidence>
<comment type="caution">
    <text evidence="3">The sequence shown here is derived from an EMBL/GenBank/DDBJ whole genome shotgun (WGS) entry which is preliminary data.</text>
</comment>
<dbReference type="EMBL" id="JAMFTS010000003">
    <property type="protein sequence ID" value="KAJ4782102.1"/>
    <property type="molecule type" value="Genomic_DNA"/>
</dbReference>
<dbReference type="InterPro" id="IPR025315">
    <property type="entry name" value="DUF4220"/>
</dbReference>
<feature type="domain" description="DUF4220" evidence="2">
    <location>
        <begin position="65"/>
        <end position="437"/>
    </location>
</feature>
<gene>
    <name evidence="3" type="ORF">LUZ62_066359</name>
</gene>
<keyword evidence="1" id="KW-0472">Membrane</keyword>
<dbReference type="AlphaFoldDB" id="A0AAV8EVN4"/>
<dbReference type="Proteomes" id="UP001140206">
    <property type="component" value="Chromosome 3"/>
</dbReference>
<evidence type="ECO:0000256" key="1">
    <source>
        <dbReference type="SAM" id="Phobius"/>
    </source>
</evidence>
<feature type="transmembrane region" description="Helical" evidence="1">
    <location>
        <begin position="56"/>
        <end position="82"/>
    </location>
</feature>
<evidence type="ECO:0000313" key="4">
    <source>
        <dbReference type="Proteomes" id="UP001140206"/>
    </source>
</evidence>
<evidence type="ECO:0000259" key="2">
    <source>
        <dbReference type="Pfam" id="PF13968"/>
    </source>
</evidence>
<dbReference type="InterPro" id="IPR007658">
    <property type="entry name" value="DUF594"/>
</dbReference>
<feature type="transmembrane region" description="Helical" evidence="1">
    <location>
        <begin position="333"/>
        <end position="357"/>
    </location>
</feature>
<name>A0AAV8EVN4_9POAL</name>
<dbReference type="Pfam" id="PF04578">
    <property type="entry name" value="DUF594"/>
    <property type="match status" value="1"/>
</dbReference>
<organism evidence="3 4">
    <name type="scientific">Rhynchospora pubera</name>
    <dbReference type="NCBI Taxonomy" id="906938"/>
    <lineage>
        <taxon>Eukaryota</taxon>
        <taxon>Viridiplantae</taxon>
        <taxon>Streptophyta</taxon>
        <taxon>Embryophyta</taxon>
        <taxon>Tracheophyta</taxon>
        <taxon>Spermatophyta</taxon>
        <taxon>Magnoliopsida</taxon>
        <taxon>Liliopsida</taxon>
        <taxon>Poales</taxon>
        <taxon>Cyperaceae</taxon>
        <taxon>Cyperoideae</taxon>
        <taxon>Rhynchosporeae</taxon>
        <taxon>Rhynchospora</taxon>
    </lineage>
</organism>
<feature type="transmembrane region" description="Helical" evidence="1">
    <location>
        <begin position="369"/>
        <end position="395"/>
    </location>
</feature>
<feature type="transmembrane region" description="Helical" evidence="1">
    <location>
        <begin position="15"/>
        <end position="35"/>
    </location>
</feature>